<feature type="compositionally biased region" description="Low complexity" evidence="1">
    <location>
        <begin position="32"/>
        <end position="42"/>
    </location>
</feature>
<evidence type="ECO:0008006" key="4">
    <source>
        <dbReference type="Google" id="ProtNLM"/>
    </source>
</evidence>
<sequence>MPGAALKEDIMPIEHLAAGTAGDALTQAAGASAPRAATASPEAVERMQAALSGGQAGAPPTPAPEAMGADLHGPAPAGECAGDKILRGLEGMSRKFEGAVNQVESGLHAPSTGGMDPAELLRMQYSITQVTMEQDLLGKVTGKATSTLDTFLKNQ</sequence>
<dbReference type="Proteomes" id="UP000660885">
    <property type="component" value="Unassembled WGS sequence"/>
</dbReference>
<gene>
    <name evidence="2" type="ORF">JMJ56_18620</name>
</gene>
<organism evidence="2 3">
    <name type="scientific">Belnapia arida</name>
    <dbReference type="NCBI Taxonomy" id="2804533"/>
    <lineage>
        <taxon>Bacteria</taxon>
        <taxon>Pseudomonadati</taxon>
        <taxon>Pseudomonadota</taxon>
        <taxon>Alphaproteobacteria</taxon>
        <taxon>Acetobacterales</taxon>
        <taxon>Roseomonadaceae</taxon>
        <taxon>Belnapia</taxon>
    </lineage>
</organism>
<reference evidence="2 3" key="1">
    <citation type="submission" date="2021-01" db="EMBL/GenBank/DDBJ databases">
        <title>Belnapia mucosa sp. nov. and Belnapia arida sp. nov., isolated from the Tabernas Desert (Almeria, Spain).</title>
        <authorList>
            <person name="Molina-Menor E."/>
            <person name="Vidal-Verdu A."/>
            <person name="Calonge A."/>
            <person name="Satari L."/>
            <person name="Pereto J."/>
            <person name="Porcar M."/>
        </authorList>
    </citation>
    <scope>NUCLEOTIDE SEQUENCE [LARGE SCALE GENOMIC DNA]</scope>
    <source>
        <strain evidence="2 3">T18</strain>
    </source>
</reference>
<dbReference type="EMBL" id="JAETWB010000010">
    <property type="protein sequence ID" value="MBL6080039.1"/>
    <property type="molecule type" value="Genomic_DNA"/>
</dbReference>
<dbReference type="RefSeq" id="WP_202833278.1">
    <property type="nucleotide sequence ID" value="NZ_JAETWB010000010.1"/>
</dbReference>
<feature type="region of interest" description="Disordered" evidence="1">
    <location>
        <begin position="32"/>
        <end position="79"/>
    </location>
</feature>
<dbReference type="InterPro" id="IPR012670">
    <property type="entry name" value="T3SS_YscI/HrpB"/>
</dbReference>
<accession>A0ABS1U5U8</accession>
<evidence type="ECO:0000256" key="1">
    <source>
        <dbReference type="SAM" id="MobiDB-lite"/>
    </source>
</evidence>
<evidence type="ECO:0000313" key="2">
    <source>
        <dbReference type="EMBL" id="MBL6080039.1"/>
    </source>
</evidence>
<name>A0ABS1U5U8_9PROT</name>
<keyword evidence="3" id="KW-1185">Reference proteome</keyword>
<comment type="caution">
    <text evidence="2">The sequence shown here is derived from an EMBL/GenBank/DDBJ whole genome shotgun (WGS) entry which is preliminary data.</text>
</comment>
<protein>
    <recommendedName>
        <fullName evidence="4">EscI/YscI/HrpB family type III secretion system inner rod protein</fullName>
    </recommendedName>
</protein>
<evidence type="ECO:0000313" key="3">
    <source>
        <dbReference type="Proteomes" id="UP000660885"/>
    </source>
</evidence>
<proteinExistence type="predicted"/>
<dbReference type="Pfam" id="PF17001">
    <property type="entry name" value="T3SS_basalb_I"/>
    <property type="match status" value="1"/>
</dbReference>